<organism evidence="1 2">
    <name type="scientific">Endozoicomonas elysicola</name>
    <dbReference type="NCBI Taxonomy" id="305900"/>
    <lineage>
        <taxon>Bacteria</taxon>
        <taxon>Pseudomonadati</taxon>
        <taxon>Pseudomonadota</taxon>
        <taxon>Gammaproteobacteria</taxon>
        <taxon>Oceanospirillales</taxon>
        <taxon>Endozoicomonadaceae</taxon>
        <taxon>Endozoicomonas</taxon>
    </lineage>
</organism>
<comment type="caution">
    <text evidence="1">The sequence shown here is derived from an EMBL/GenBank/DDBJ whole genome shotgun (WGS) entry which is preliminary data.</text>
</comment>
<keyword evidence="2" id="KW-1185">Reference proteome</keyword>
<sequence length="453" mass="51112">MTGNTSGQLAEKADADRERTLDSCYKYKGAQSERTCRLQPSMKCSPISQSESALQSFQALETGSAIGSRLANYSVCSLEDVNQVSRYISTESLQSSSSVVDLRTHDDDPTTLKQIEKKVEESEVFELQELSDLYSQFRGKSSGSYKEICGLKDCVSERHFEVKELADRFLNRNATYHLNRLMDDVDHWKWLMGDKIISLYQLLERKNILIKDVAPSLRLPDLTGQQIMQLDLANCHQLANSWPGQFLPETLKAVKYALNPLELKIADIRVCLSPEDRVILKLAIDNANGKIKDLYVALTGYAEDGEIKQFLRGILLPFSAVFMVEHWHRKGACHRFSPTVELDLNGELTGILLSLEGSTALEYGESLSVRINNPEDLYFLGDELPDVKAANWLQCLDQVSDELLNNKDMFNEQAGCQFRFLCSDSGSENRLPGFPTITFLSRFKEQLAFSLNN</sequence>
<dbReference type="AlphaFoldDB" id="A0A081KAL3"/>
<reference evidence="1 2" key="1">
    <citation type="submission" date="2014-06" db="EMBL/GenBank/DDBJ databases">
        <title>Whole Genome Sequences of Three Symbiotic Endozoicomonas Bacteria.</title>
        <authorList>
            <person name="Neave M.J."/>
            <person name="Apprill A."/>
            <person name="Voolstra C.R."/>
        </authorList>
    </citation>
    <scope>NUCLEOTIDE SEQUENCE [LARGE SCALE GENOMIC DNA]</scope>
    <source>
        <strain evidence="1 2">DSM 22380</strain>
    </source>
</reference>
<proteinExistence type="predicted"/>
<dbReference type="Proteomes" id="UP000027997">
    <property type="component" value="Unassembled WGS sequence"/>
</dbReference>
<gene>
    <name evidence="1" type="ORF">GV64_10945</name>
</gene>
<evidence type="ECO:0000313" key="1">
    <source>
        <dbReference type="EMBL" id="KEI71189.1"/>
    </source>
</evidence>
<name>A0A081KAL3_9GAMM</name>
<accession>A0A081KAL3</accession>
<dbReference type="EMBL" id="JOJP01000001">
    <property type="protein sequence ID" value="KEI71189.1"/>
    <property type="molecule type" value="Genomic_DNA"/>
</dbReference>
<protein>
    <submittedName>
        <fullName evidence="1">Uncharacterized protein</fullName>
    </submittedName>
</protein>
<evidence type="ECO:0000313" key="2">
    <source>
        <dbReference type="Proteomes" id="UP000027997"/>
    </source>
</evidence>
<dbReference type="RefSeq" id="WP_020582751.1">
    <property type="nucleotide sequence ID" value="NZ_JOJP01000001.1"/>
</dbReference>